<protein>
    <submittedName>
        <fullName evidence="1">Rust resistance kinase Lr10-like protein</fullName>
    </submittedName>
</protein>
<dbReference type="EMBL" id="QPKB01000004">
    <property type="protein sequence ID" value="RWR83707.1"/>
    <property type="molecule type" value="Genomic_DNA"/>
</dbReference>
<keyword evidence="2" id="KW-1185">Reference proteome</keyword>
<dbReference type="OrthoDB" id="986097at2759"/>
<gene>
    <name evidence="1" type="ORF">CKAN_01246800</name>
</gene>
<proteinExistence type="predicted"/>
<keyword evidence="1" id="KW-0418">Kinase</keyword>
<organism evidence="1 2">
    <name type="scientific">Cinnamomum micranthum f. kanehirae</name>
    <dbReference type="NCBI Taxonomy" id="337451"/>
    <lineage>
        <taxon>Eukaryota</taxon>
        <taxon>Viridiplantae</taxon>
        <taxon>Streptophyta</taxon>
        <taxon>Embryophyta</taxon>
        <taxon>Tracheophyta</taxon>
        <taxon>Spermatophyta</taxon>
        <taxon>Magnoliopsida</taxon>
        <taxon>Magnoliidae</taxon>
        <taxon>Laurales</taxon>
        <taxon>Lauraceae</taxon>
        <taxon>Cinnamomum</taxon>
    </lineage>
</organism>
<sequence>MEVLGRRMNIDAFAECSTHFKVEDLVMEDVADNEKEITKKLMIIALWCIQMMHVDRPSMSKVTT</sequence>
<dbReference type="GO" id="GO:0016301">
    <property type="term" value="F:kinase activity"/>
    <property type="evidence" value="ECO:0007669"/>
    <property type="project" value="UniProtKB-KW"/>
</dbReference>
<comment type="caution">
    <text evidence="1">The sequence shown here is derived from an EMBL/GenBank/DDBJ whole genome shotgun (WGS) entry which is preliminary data.</text>
</comment>
<evidence type="ECO:0000313" key="2">
    <source>
        <dbReference type="Proteomes" id="UP000283530"/>
    </source>
</evidence>
<evidence type="ECO:0000313" key="1">
    <source>
        <dbReference type="EMBL" id="RWR83707.1"/>
    </source>
</evidence>
<dbReference type="Proteomes" id="UP000283530">
    <property type="component" value="Unassembled WGS sequence"/>
</dbReference>
<keyword evidence="1" id="KW-0808">Transferase</keyword>
<accession>A0A443NYW1</accession>
<dbReference type="STRING" id="337451.A0A443NYW1"/>
<reference evidence="1 2" key="1">
    <citation type="journal article" date="2019" name="Nat. Plants">
        <title>Stout camphor tree genome fills gaps in understanding of flowering plant genome evolution.</title>
        <authorList>
            <person name="Chaw S.M."/>
            <person name="Liu Y.C."/>
            <person name="Wu Y.W."/>
            <person name="Wang H.Y."/>
            <person name="Lin C.I."/>
            <person name="Wu C.S."/>
            <person name="Ke H.M."/>
            <person name="Chang L.Y."/>
            <person name="Hsu C.Y."/>
            <person name="Yang H.T."/>
            <person name="Sudianto E."/>
            <person name="Hsu M.H."/>
            <person name="Wu K.P."/>
            <person name="Wang L.N."/>
            <person name="Leebens-Mack J.H."/>
            <person name="Tsai I.J."/>
        </authorList>
    </citation>
    <scope>NUCLEOTIDE SEQUENCE [LARGE SCALE GENOMIC DNA]</scope>
    <source>
        <strain evidence="2">cv. Chaw 1501</strain>
        <tissue evidence="1">Young leaves</tissue>
    </source>
</reference>
<name>A0A443NYW1_9MAGN</name>
<dbReference type="AlphaFoldDB" id="A0A443NYW1"/>